<dbReference type="eggNOG" id="COG1538">
    <property type="taxonomic scope" value="Bacteria"/>
</dbReference>
<dbReference type="PANTHER" id="PTHR30026">
    <property type="entry name" value="OUTER MEMBRANE PROTEIN TOLC"/>
    <property type="match status" value="1"/>
</dbReference>
<dbReference type="Proteomes" id="UP000024816">
    <property type="component" value="Unassembled WGS sequence"/>
</dbReference>
<dbReference type="InterPro" id="IPR051906">
    <property type="entry name" value="TolC-like"/>
</dbReference>
<feature type="signal peptide" evidence="9">
    <location>
        <begin position="1"/>
        <end position="23"/>
    </location>
</feature>
<accession>A0A059FIS0</accession>
<dbReference type="EMBL" id="ARYJ01000002">
    <property type="protein sequence ID" value="KCZ90507.1"/>
    <property type="molecule type" value="Genomic_DNA"/>
</dbReference>
<dbReference type="STRING" id="1280952.HJA_04731"/>
<feature type="chain" id="PRO_5001572443" evidence="9">
    <location>
        <begin position="24"/>
        <end position="428"/>
    </location>
</feature>
<keyword evidence="7" id="KW-0998">Cell outer membrane</keyword>
<protein>
    <submittedName>
        <fullName evidence="10">Type i secretion outer membrane protein, tolc family</fullName>
    </submittedName>
</protein>
<evidence type="ECO:0000256" key="3">
    <source>
        <dbReference type="ARBA" id="ARBA00022448"/>
    </source>
</evidence>
<keyword evidence="4" id="KW-1134">Transmembrane beta strand</keyword>
<comment type="subcellular location">
    <subcellularLocation>
        <location evidence="1">Cell outer membrane</location>
    </subcellularLocation>
</comment>
<keyword evidence="5" id="KW-0812">Transmembrane</keyword>
<evidence type="ECO:0000256" key="4">
    <source>
        <dbReference type="ARBA" id="ARBA00022452"/>
    </source>
</evidence>
<sequence>MSMTFARRLSVSLLALVAPVALAQPISLRDAVQQALSHDPSLEQAEAGVERSRAGVDAARAGRGLQAGLQAEVGAVETDFTQDRISQVPRSAGLQAEWTVFQSGALGAAVDAAKAQRDAASYQMLGAREKLILDTFEAYANAWLAERTVEVAEARVATFRIRLDETQARFDQGQVTRTDIALTEARLASAQAEREAARAALSGAWARLARLTGVDHAVTSEPPALGEIVGGDMQAALSRVMSRNPDLAAARAAEISAGHRVTEAKGKFGPKVSLRARATTGEDVYFFFEDQISDVGAFVRVEVPLLTSGLRNASKREAIAGRSAATANVRAAELQLHEAVAGLWGDIEARRLSLAAAERAEKAAELAAEGAQKEQEAGIRTLVDALDAENEYRDAQIARYRAATQLQIAEARLLSLSSELEQQLATLP</sequence>
<proteinExistence type="inferred from homology"/>
<dbReference type="GO" id="GO:0015562">
    <property type="term" value="F:efflux transmembrane transporter activity"/>
    <property type="evidence" value="ECO:0007669"/>
    <property type="project" value="InterPro"/>
</dbReference>
<comment type="similarity">
    <text evidence="2">Belongs to the outer membrane factor (OMF) (TC 1.B.17) family.</text>
</comment>
<dbReference type="PANTHER" id="PTHR30026:SF20">
    <property type="entry name" value="OUTER MEMBRANE PROTEIN TOLC"/>
    <property type="match status" value="1"/>
</dbReference>
<keyword evidence="11" id="KW-1185">Reference proteome</keyword>
<dbReference type="Gene3D" id="1.20.1600.10">
    <property type="entry name" value="Outer membrane efflux proteins (OEP)"/>
    <property type="match status" value="1"/>
</dbReference>
<dbReference type="PATRIC" id="fig|1280952.3.peg.938"/>
<keyword evidence="9" id="KW-0732">Signal</keyword>
<organism evidence="10 11">
    <name type="scientific">Hyphomonas jannaschiana VP2</name>
    <dbReference type="NCBI Taxonomy" id="1280952"/>
    <lineage>
        <taxon>Bacteria</taxon>
        <taxon>Pseudomonadati</taxon>
        <taxon>Pseudomonadota</taxon>
        <taxon>Alphaproteobacteria</taxon>
        <taxon>Hyphomonadales</taxon>
        <taxon>Hyphomonadaceae</taxon>
        <taxon>Hyphomonas</taxon>
    </lineage>
</organism>
<dbReference type="OrthoDB" id="9789368at2"/>
<evidence type="ECO:0000256" key="2">
    <source>
        <dbReference type="ARBA" id="ARBA00007613"/>
    </source>
</evidence>
<evidence type="ECO:0000256" key="9">
    <source>
        <dbReference type="SAM" id="SignalP"/>
    </source>
</evidence>
<evidence type="ECO:0000256" key="1">
    <source>
        <dbReference type="ARBA" id="ARBA00004442"/>
    </source>
</evidence>
<gene>
    <name evidence="10" type="ORF">HJA_04731</name>
</gene>
<comment type="caution">
    <text evidence="10">The sequence shown here is derived from an EMBL/GenBank/DDBJ whole genome shotgun (WGS) entry which is preliminary data.</text>
</comment>
<evidence type="ECO:0000256" key="8">
    <source>
        <dbReference type="SAM" id="Coils"/>
    </source>
</evidence>
<feature type="coiled-coil region" evidence="8">
    <location>
        <begin position="149"/>
        <end position="200"/>
    </location>
</feature>
<dbReference type="InterPro" id="IPR003423">
    <property type="entry name" value="OMP_efflux"/>
</dbReference>
<evidence type="ECO:0000313" key="11">
    <source>
        <dbReference type="Proteomes" id="UP000024816"/>
    </source>
</evidence>
<dbReference type="GO" id="GO:0015288">
    <property type="term" value="F:porin activity"/>
    <property type="evidence" value="ECO:0007669"/>
    <property type="project" value="TreeGrafter"/>
</dbReference>
<evidence type="ECO:0000256" key="5">
    <source>
        <dbReference type="ARBA" id="ARBA00022692"/>
    </source>
</evidence>
<name>A0A059FIS0_9PROT</name>
<dbReference type="Pfam" id="PF02321">
    <property type="entry name" value="OEP"/>
    <property type="match status" value="2"/>
</dbReference>
<dbReference type="GO" id="GO:0009279">
    <property type="term" value="C:cell outer membrane"/>
    <property type="evidence" value="ECO:0007669"/>
    <property type="project" value="UniProtKB-SubCell"/>
</dbReference>
<reference evidence="10 11" key="1">
    <citation type="journal article" date="2014" name="Antonie Van Leeuwenhoek">
        <title>Hyphomonas beringensis sp. nov. and Hyphomonas chukchiensis sp. nov., isolated from surface seawater of the Bering Sea and Chukchi Sea.</title>
        <authorList>
            <person name="Li C."/>
            <person name="Lai Q."/>
            <person name="Li G."/>
            <person name="Dong C."/>
            <person name="Wang J."/>
            <person name="Liao Y."/>
            <person name="Shao Z."/>
        </authorList>
    </citation>
    <scope>NUCLEOTIDE SEQUENCE [LARGE SCALE GENOMIC DNA]</scope>
    <source>
        <strain evidence="10 11">VP2</strain>
    </source>
</reference>
<dbReference type="GO" id="GO:1990281">
    <property type="term" value="C:efflux pump complex"/>
    <property type="evidence" value="ECO:0007669"/>
    <property type="project" value="TreeGrafter"/>
</dbReference>
<dbReference type="AlphaFoldDB" id="A0A059FIS0"/>
<keyword evidence="8" id="KW-0175">Coiled coil</keyword>
<dbReference type="SUPFAM" id="SSF56954">
    <property type="entry name" value="Outer membrane efflux proteins (OEP)"/>
    <property type="match status" value="1"/>
</dbReference>
<evidence type="ECO:0000313" key="10">
    <source>
        <dbReference type="EMBL" id="KCZ90507.1"/>
    </source>
</evidence>
<keyword evidence="6" id="KW-0472">Membrane</keyword>
<dbReference type="RefSeq" id="WP_035578760.1">
    <property type="nucleotide sequence ID" value="NZ_ARYJ01000002.1"/>
</dbReference>
<evidence type="ECO:0000256" key="6">
    <source>
        <dbReference type="ARBA" id="ARBA00023136"/>
    </source>
</evidence>
<evidence type="ECO:0000256" key="7">
    <source>
        <dbReference type="ARBA" id="ARBA00023237"/>
    </source>
</evidence>
<keyword evidence="3" id="KW-0813">Transport</keyword>